<evidence type="ECO:0000256" key="3">
    <source>
        <dbReference type="ARBA" id="ARBA00023125"/>
    </source>
</evidence>
<dbReference type="InterPro" id="IPR036390">
    <property type="entry name" value="WH_DNA-bd_sf"/>
</dbReference>
<evidence type="ECO:0000313" key="6">
    <source>
        <dbReference type="EMBL" id="WVX83412.1"/>
    </source>
</evidence>
<dbReference type="SUPFAM" id="SSF53850">
    <property type="entry name" value="Periplasmic binding protein-like II"/>
    <property type="match status" value="1"/>
</dbReference>
<feature type="domain" description="HTH lysR-type" evidence="5">
    <location>
        <begin position="1"/>
        <end position="58"/>
    </location>
</feature>
<keyword evidence="3" id="KW-0238">DNA-binding</keyword>
<evidence type="ECO:0000256" key="2">
    <source>
        <dbReference type="ARBA" id="ARBA00023015"/>
    </source>
</evidence>
<dbReference type="PRINTS" id="PR00039">
    <property type="entry name" value="HTHLYSR"/>
</dbReference>
<dbReference type="PROSITE" id="PS50931">
    <property type="entry name" value="HTH_LYSR"/>
    <property type="match status" value="1"/>
</dbReference>
<dbReference type="PANTHER" id="PTHR30419">
    <property type="entry name" value="HTH-TYPE TRANSCRIPTIONAL REGULATOR YBHD"/>
    <property type="match status" value="1"/>
</dbReference>
<dbReference type="SUPFAM" id="SSF46785">
    <property type="entry name" value="Winged helix' DNA-binding domain"/>
    <property type="match status" value="1"/>
</dbReference>
<dbReference type="InterPro" id="IPR000847">
    <property type="entry name" value="LysR_HTH_N"/>
</dbReference>
<dbReference type="PANTHER" id="PTHR30419:SF28">
    <property type="entry name" value="HTH-TYPE TRANSCRIPTIONAL REGULATOR BSDA"/>
    <property type="match status" value="1"/>
</dbReference>
<evidence type="ECO:0000256" key="1">
    <source>
        <dbReference type="ARBA" id="ARBA00009437"/>
    </source>
</evidence>
<dbReference type="InterPro" id="IPR005119">
    <property type="entry name" value="LysR_subst-bd"/>
</dbReference>
<dbReference type="Gene3D" id="3.40.190.290">
    <property type="match status" value="1"/>
</dbReference>
<reference evidence="6 7" key="1">
    <citation type="submission" date="2023-10" db="EMBL/GenBank/DDBJ databases">
        <title>Niallia locisalis sp.nov. isolated from a salt pond sample.</title>
        <authorList>
            <person name="Li X.-J."/>
            <person name="Dong L."/>
        </authorList>
    </citation>
    <scope>NUCLEOTIDE SEQUENCE [LARGE SCALE GENOMIC DNA]</scope>
    <source>
        <strain evidence="6 7">DSM 29761</strain>
    </source>
</reference>
<name>A0ABZ2CJ28_9BACI</name>
<evidence type="ECO:0000256" key="4">
    <source>
        <dbReference type="ARBA" id="ARBA00023163"/>
    </source>
</evidence>
<dbReference type="InterPro" id="IPR050950">
    <property type="entry name" value="HTH-type_LysR_regulators"/>
</dbReference>
<protein>
    <submittedName>
        <fullName evidence="6">LysR family transcriptional regulator</fullName>
    </submittedName>
</protein>
<keyword evidence="2" id="KW-0805">Transcription regulation</keyword>
<dbReference type="Gene3D" id="1.10.10.10">
    <property type="entry name" value="Winged helix-like DNA-binding domain superfamily/Winged helix DNA-binding domain"/>
    <property type="match status" value="1"/>
</dbReference>
<comment type="similarity">
    <text evidence="1">Belongs to the LysR transcriptional regulatory family.</text>
</comment>
<dbReference type="Proteomes" id="UP001357223">
    <property type="component" value="Chromosome"/>
</dbReference>
<organism evidence="6 7">
    <name type="scientific">Niallia oryzisoli</name>
    <dbReference type="NCBI Taxonomy" id="1737571"/>
    <lineage>
        <taxon>Bacteria</taxon>
        <taxon>Bacillati</taxon>
        <taxon>Bacillota</taxon>
        <taxon>Bacilli</taxon>
        <taxon>Bacillales</taxon>
        <taxon>Bacillaceae</taxon>
        <taxon>Niallia</taxon>
    </lineage>
</organism>
<dbReference type="Pfam" id="PF00126">
    <property type="entry name" value="HTH_1"/>
    <property type="match status" value="1"/>
</dbReference>
<accession>A0ABZ2CJ28</accession>
<evidence type="ECO:0000259" key="5">
    <source>
        <dbReference type="PROSITE" id="PS50931"/>
    </source>
</evidence>
<dbReference type="EMBL" id="CP137640">
    <property type="protein sequence ID" value="WVX83412.1"/>
    <property type="molecule type" value="Genomic_DNA"/>
</dbReference>
<evidence type="ECO:0000313" key="7">
    <source>
        <dbReference type="Proteomes" id="UP001357223"/>
    </source>
</evidence>
<dbReference type="Pfam" id="PF03466">
    <property type="entry name" value="LysR_substrate"/>
    <property type="match status" value="1"/>
</dbReference>
<keyword evidence="7" id="KW-1185">Reference proteome</keyword>
<dbReference type="InterPro" id="IPR036388">
    <property type="entry name" value="WH-like_DNA-bd_sf"/>
</dbReference>
<proteinExistence type="inferred from homology"/>
<gene>
    <name evidence="6" type="ORF">R4Z09_10650</name>
</gene>
<keyword evidence="4" id="KW-0804">Transcription</keyword>
<dbReference type="CDD" id="cd08434">
    <property type="entry name" value="PBP2_GltC_like"/>
    <property type="match status" value="1"/>
</dbReference>
<dbReference type="RefSeq" id="WP_338452296.1">
    <property type="nucleotide sequence ID" value="NZ_CP137640.1"/>
</dbReference>
<sequence length="291" mass="32946">MEWQQLEYFRVVAKTEHFHKAAELLNISQPALSRSIIKLEAELGISLFERVGRSVKLNKFGSVFLKRVENGLNEISNGVQEINQLKNPYTGTVSIAFLQTFGISILPEIVRDFNEQYPHVEIQLYQNNIFSSIQQLLNREVDLCLITPVKGHPEINWQSLFDEELFLYVPANHRLAERSSISLSEIGKENFIAFKKELGMREVINNFCEEAGFTPVIKFEGEDVPTLAGLVSAGLGITIIPEFAGISSGKIKKIFISEPYCHREIGLAWLKGNNLTPSGDLFRKCVIELFK</sequence>